<reference evidence="9" key="1">
    <citation type="submission" date="2023-04" db="EMBL/GenBank/DDBJ databases">
        <title>Aspergillus oryzae NBRC 4228.</title>
        <authorList>
            <person name="Ichikawa N."/>
            <person name="Sato H."/>
            <person name="Tonouchi N."/>
        </authorList>
    </citation>
    <scope>NUCLEOTIDE SEQUENCE</scope>
    <source>
        <strain evidence="9">NBRC 4228</strain>
    </source>
</reference>
<evidence type="ECO:0000256" key="2">
    <source>
        <dbReference type="ARBA" id="ARBA00022553"/>
    </source>
</evidence>
<accession>A0AAN5C2V1</accession>
<dbReference type="EMBL" id="BSYA01000248">
    <property type="protein sequence ID" value="GMG37592.1"/>
    <property type="molecule type" value="Genomic_DNA"/>
</dbReference>
<feature type="region of interest" description="Disordered" evidence="6">
    <location>
        <begin position="219"/>
        <end position="281"/>
    </location>
</feature>
<dbReference type="PANTHER" id="PTHR47174:SF1">
    <property type="entry name" value="REDUCED VIABILITY UPON STARVATION PROTEIN 167"/>
    <property type="match status" value="1"/>
</dbReference>
<dbReference type="InterPro" id="IPR001452">
    <property type="entry name" value="SH3_domain"/>
</dbReference>
<dbReference type="SUPFAM" id="SSF103657">
    <property type="entry name" value="BAR/IMD domain-like"/>
    <property type="match status" value="1"/>
</dbReference>
<keyword evidence="2" id="KW-0597">Phosphoprotein</keyword>
<dbReference type="Pfam" id="PF00018">
    <property type="entry name" value="SH3_1"/>
    <property type="match status" value="1"/>
</dbReference>
<feature type="compositionally biased region" description="Polar residues" evidence="6">
    <location>
        <begin position="439"/>
        <end position="456"/>
    </location>
</feature>
<evidence type="ECO:0000256" key="1">
    <source>
        <dbReference type="ARBA" id="ARBA00022443"/>
    </source>
</evidence>
<dbReference type="FunFam" id="1.20.1270.60:FF:000048">
    <property type="entry name" value="BAR adaptor protein RVS167"/>
    <property type="match status" value="1"/>
</dbReference>
<dbReference type="Pfam" id="PF03114">
    <property type="entry name" value="BAR"/>
    <property type="match status" value="1"/>
</dbReference>
<dbReference type="GO" id="GO:0031097">
    <property type="term" value="C:medial cortex"/>
    <property type="evidence" value="ECO:0007669"/>
    <property type="project" value="TreeGrafter"/>
</dbReference>
<feature type="region of interest" description="Disordered" evidence="6">
    <location>
        <begin position="430"/>
        <end position="501"/>
    </location>
</feature>
<dbReference type="AlphaFoldDB" id="A0AAN5C2V1"/>
<evidence type="ECO:0000256" key="6">
    <source>
        <dbReference type="SAM" id="MobiDB-lite"/>
    </source>
</evidence>
<dbReference type="GO" id="GO:1990528">
    <property type="term" value="C:Rvs161p-Rvs167p complex"/>
    <property type="evidence" value="ECO:0007669"/>
    <property type="project" value="TreeGrafter"/>
</dbReference>
<dbReference type="CDD" id="cd07599">
    <property type="entry name" value="BAR_Rvs167p"/>
    <property type="match status" value="1"/>
</dbReference>
<dbReference type="PROSITE" id="PS50002">
    <property type="entry name" value="SH3"/>
    <property type="match status" value="1"/>
</dbReference>
<dbReference type="GO" id="GO:0030479">
    <property type="term" value="C:actin cortical patch"/>
    <property type="evidence" value="ECO:0007669"/>
    <property type="project" value="TreeGrafter"/>
</dbReference>
<dbReference type="InterPro" id="IPR004148">
    <property type="entry name" value="BAR_dom"/>
</dbReference>
<evidence type="ECO:0000256" key="5">
    <source>
        <dbReference type="SAM" id="Coils"/>
    </source>
</evidence>
<dbReference type="Gene3D" id="2.30.30.40">
    <property type="entry name" value="SH3 Domains"/>
    <property type="match status" value="1"/>
</dbReference>
<dbReference type="SMART" id="SM00721">
    <property type="entry name" value="BAR"/>
    <property type="match status" value="1"/>
</dbReference>
<feature type="domain" description="SH3" evidence="7">
    <location>
        <begin position="285"/>
        <end position="346"/>
    </location>
</feature>
<dbReference type="SUPFAM" id="SSF50044">
    <property type="entry name" value="SH3-domain"/>
    <property type="match status" value="1"/>
</dbReference>
<dbReference type="Gene3D" id="1.20.1270.60">
    <property type="entry name" value="Arfaptin homology (AH) domain/BAR domain"/>
    <property type="match status" value="1"/>
</dbReference>
<dbReference type="InterPro" id="IPR036028">
    <property type="entry name" value="SH3-like_dom_sf"/>
</dbReference>
<dbReference type="SMART" id="SM00326">
    <property type="entry name" value="SH3"/>
    <property type="match status" value="1"/>
</dbReference>
<keyword evidence="1 4" id="KW-0728">SH3 domain</keyword>
<dbReference type="PANTHER" id="PTHR47174">
    <property type="entry name" value="BRIDGING INTEGRATOR 3"/>
    <property type="match status" value="1"/>
</dbReference>
<feature type="compositionally biased region" description="Basic and acidic residues" evidence="6">
    <location>
        <begin position="225"/>
        <end position="244"/>
    </location>
</feature>
<dbReference type="GO" id="GO:0097320">
    <property type="term" value="P:plasma membrane tubulation"/>
    <property type="evidence" value="ECO:0007669"/>
    <property type="project" value="TreeGrafter"/>
</dbReference>
<evidence type="ECO:0000313" key="10">
    <source>
        <dbReference type="Proteomes" id="UP001165205"/>
    </source>
</evidence>
<name>A0AAN5C2V1_ASPOZ</name>
<evidence type="ECO:0000313" key="9">
    <source>
        <dbReference type="EMBL" id="GMG37592.1"/>
    </source>
</evidence>
<gene>
    <name evidence="9" type="ORF">Aory04_001242200</name>
</gene>
<feature type="compositionally biased region" description="Low complexity" evidence="6">
    <location>
        <begin position="457"/>
        <end position="501"/>
    </location>
</feature>
<dbReference type="GO" id="GO:0006897">
    <property type="term" value="P:endocytosis"/>
    <property type="evidence" value="ECO:0007669"/>
    <property type="project" value="InterPro"/>
</dbReference>
<feature type="domain" description="BAR" evidence="8">
    <location>
        <begin position="1"/>
        <end position="207"/>
    </location>
</feature>
<feature type="coiled-coil region" evidence="5">
    <location>
        <begin position="94"/>
        <end position="138"/>
    </location>
</feature>
<proteinExistence type="predicted"/>
<dbReference type="InterPro" id="IPR046982">
    <property type="entry name" value="BIN3/RVS161-like"/>
</dbReference>
<dbReference type="PRINTS" id="PR00452">
    <property type="entry name" value="SH3DOMAIN"/>
</dbReference>
<sequence length="525" mass="57756">MLNHQIEFSKAMTELYKPISGRASDPSTYTIEGNPEGIRACEEYETIVRELQESLAPELEMIESRIISPADQLLEVIKVIRKVAVKRDHKKLDYDRHRASLKKLQDKKDKSLKDEKALYKAENDVEQATEEYNHYNDLLKDELPKLFALEAEFIRPLFQSFYYMQLNVFYTLHEKMQGMNIGYFDLTLDVEEAYEKKRGDVKERAEELTIVHFKTKGIRQQNSKFGKDKLEKENKFSPRQKDPDVVENPPPPYSAATSGSFVAAAKSKAKPAPPPPKPKPARFAAPVETVTALYDYEAQAHGDLSFSAGDVIEIVQRTDNQNEWWTGRVDGREGQFPAPCLTFIRLHDGNNNDAIHFLSVTCKSSMAILETAVPTTWLAAIETDPAFKSSEINNFLAGTYPAWYNSLPESVKQYATATILAEVSSEYESDLLPTDSVVPPSTTLSDPRPSITSSPFGSTALASASGTTSTEMGTTGSSSSSSSAPNTTTSSTASTSTSRAGAPAATGMAMSLLGTAGILGLALAL</sequence>
<dbReference type="FunFam" id="2.30.30.40:FF:000189">
    <property type="entry name" value="BAR adaptor protein RVS167"/>
    <property type="match status" value="1"/>
</dbReference>
<dbReference type="GO" id="GO:0008289">
    <property type="term" value="F:lipid binding"/>
    <property type="evidence" value="ECO:0007669"/>
    <property type="project" value="TreeGrafter"/>
</dbReference>
<evidence type="ECO:0000256" key="3">
    <source>
        <dbReference type="ARBA" id="ARBA00023054"/>
    </source>
</evidence>
<keyword evidence="3 5" id="KW-0175">Coiled coil</keyword>
<dbReference type="GO" id="GO:0043332">
    <property type="term" value="C:mating projection tip"/>
    <property type="evidence" value="ECO:0007669"/>
    <property type="project" value="TreeGrafter"/>
</dbReference>
<evidence type="ECO:0000259" key="7">
    <source>
        <dbReference type="PROSITE" id="PS50002"/>
    </source>
</evidence>
<dbReference type="PROSITE" id="PS51021">
    <property type="entry name" value="BAR"/>
    <property type="match status" value="1"/>
</dbReference>
<organism evidence="9 10">
    <name type="scientific">Aspergillus oryzae</name>
    <name type="common">Yellow koji mold</name>
    <dbReference type="NCBI Taxonomy" id="5062"/>
    <lineage>
        <taxon>Eukaryota</taxon>
        <taxon>Fungi</taxon>
        <taxon>Dikarya</taxon>
        <taxon>Ascomycota</taxon>
        <taxon>Pezizomycotina</taxon>
        <taxon>Eurotiomycetes</taxon>
        <taxon>Eurotiomycetidae</taxon>
        <taxon>Eurotiales</taxon>
        <taxon>Aspergillaceae</taxon>
        <taxon>Aspergillus</taxon>
        <taxon>Aspergillus subgen. Circumdati</taxon>
    </lineage>
</organism>
<dbReference type="InterPro" id="IPR027267">
    <property type="entry name" value="AH/BAR_dom_sf"/>
</dbReference>
<dbReference type="GO" id="GO:0051666">
    <property type="term" value="P:actin cortical patch localization"/>
    <property type="evidence" value="ECO:0007669"/>
    <property type="project" value="InterPro"/>
</dbReference>
<protein>
    <submittedName>
        <fullName evidence="9">Unnamed protein product</fullName>
    </submittedName>
</protein>
<evidence type="ECO:0000259" key="8">
    <source>
        <dbReference type="PROSITE" id="PS51021"/>
    </source>
</evidence>
<dbReference type="Proteomes" id="UP001165205">
    <property type="component" value="Unassembled WGS sequence"/>
</dbReference>
<evidence type="ECO:0000256" key="4">
    <source>
        <dbReference type="PROSITE-ProRule" id="PRU00192"/>
    </source>
</evidence>
<comment type="caution">
    <text evidence="9">The sequence shown here is derived from an EMBL/GenBank/DDBJ whole genome shotgun (WGS) entry which is preliminary data.</text>
</comment>